<feature type="transmembrane region" description="Helical" evidence="8">
    <location>
        <begin position="269"/>
        <end position="293"/>
    </location>
</feature>
<keyword evidence="6 8" id="KW-1133">Transmembrane helix</keyword>
<feature type="transmembrane region" description="Helical" evidence="8">
    <location>
        <begin position="300"/>
        <end position="320"/>
    </location>
</feature>
<dbReference type="InterPro" id="IPR013525">
    <property type="entry name" value="ABC2_TM"/>
</dbReference>
<name>A0ABU4GCL1_9BACL</name>
<accession>A0ABU4GCL1</accession>
<evidence type="ECO:0000256" key="8">
    <source>
        <dbReference type="SAM" id="Phobius"/>
    </source>
</evidence>
<proteinExistence type="inferred from homology"/>
<dbReference type="Pfam" id="PF12698">
    <property type="entry name" value="ABC2_membrane_3"/>
    <property type="match status" value="1"/>
</dbReference>
<evidence type="ECO:0000256" key="6">
    <source>
        <dbReference type="ARBA" id="ARBA00022989"/>
    </source>
</evidence>
<keyword evidence="3" id="KW-0813">Transport</keyword>
<evidence type="ECO:0000313" key="10">
    <source>
        <dbReference type="EMBL" id="MDW0114710.1"/>
    </source>
</evidence>
<keyword evidence="7 8" id="KW-0472">Membrane</keyword>
<dbReference type="Gene3D" id="3.40.1710.10">
    <property type="entry name" value="abc type-2 transporter like domain"/>
    <property type="match status" value="1"/>
</dbReference>
<evidence type="ECO:0000259" key="9">
    <source>
        <dbReference type="PROSITE" id="PS51012"/>
    </source>
</evidence>
<keyword evidence="5 8" id="KW-0812">Transmembrane</keyword>
<dbReference type="Proteomes" id="UP001282284">
    <property type="component" value="Unassembled WGS sequence"/>
</dbReference>
<dbReference type="RefSeq" id="WP_317945949.1">
    <property type="nucleotide sequence ID" value="NZ_JAUBDI010000020.1"/>
</dbReference>
<dbReference type="PANTHER" id="PTHR30294">
    <property type="entry name" value="MEMBRANE COMPONENT OF ABC TRANSPORTER YHHJ-RELATED"/>
    <property type="match status" value="1"/>
</dbReference>
<dbReference type="PANTHER" id="PTHR30294:SF45">
    <property type="entry name" value="LINEARMYCIN RESISTANCE PERMEASE PROTEIN LNRN"/>
    <property type="match status" value="1"/>
</dbReference>
<feature type="transmembrane region" description="Helical" evidence="8">
    <location>
        <begin position="191"/>
        <end position="213"/>
    </location>
</feature>
<protein>
    <submittedName>
        <fullName evidence="10">ABC transporter permease</fullName>
    </submittedName>
</protein>
<dbReference type="PROSITE" id="PS51012">
    <property type="entry name" value="ABC_TM2"/>
    <property type="match status" value="1"/>
</dbReference>
<comment type="caution">
    <text evidence="10">The sequence shown here is derived from an EMBL/GenBank/DDBJ whole genome shotgun (WGS) entry which is preliminary data.</text>
</comment>
<evidence type="ECO:0000256" key="3">
    <source>
        <dbReference type="ARBA" id="ARBA00022448"/>
    </source>
</evidence>
<sequence>MKSICAICLLELKRTFKKKSAYVLMFAMPLLFAYLFGSLFGASSTVNLRIAFVDEDQTIVSQQIRKRLMLDDMISYELLSAEQAEQQLTEREIEGVLTLTNGAATKVMSGDPIVEFHYLPGTAIAPIILQQVQQAVLAVEIEVVAAQTGSSYLEEDWVALYERMTTNVEQIPVWTEQATRVPSTGMTSVSYSSAGFAIMFVMMMMLTMTGILIEAKQMGIWSRLFTSPVTRFQVLAGYFLSFFFVGWLQFGVLIVLSSVLFGVTWGNPIGLAVLVTGLIVCIVGLGIAIASLVQTAEQQNAIGTLIVISTCMLGGVYWPLSVVPEVMQKIAYFVPQSWAMKGFTALIAEGGALQDIAMPLLMLLGFAAIFFTIGLRNIKYV</sequence>
<evidence type="ECO:0000256" key="5">
    <source>
        <dbReference type="ARBA" id="ARBA00022692"/>
    </source>
</evidence>
<evidence type="ECO:0000256" key="1">
    <source>
        <dbReference type="ARBA" id="ARBA00004651"/>
    </source>
</evidence>
<organism evidence="10 11">
    <name type="scientific">Sporosarcina saromensis</name>
    <dbReference type="NCBI Taxonomy" id="359365"/>
    <lineage>
        <taxon>Bacteria</taxon>
        <taxon>Bacillati</taxon>
        <taxon>Bacillota</taxon>
        <taxon>Bacilli</taxon>
        <taxon>Bacillales</taxon>
        <taxon>Caryophanaceae</taxon>
        <taxon>Sporosarcina</taxon>
    </lineage>
</organism>
<evidence type="ECO:0000256" key="4">
    <source>
        <dbReference type="ARBA" id="ARBA00022475"/>
    </source>
</evidence>
<gene>
    <name evidence="10" type="ORF">QT711_16045</name>
</gene>
<dbReference type="InterPro" id="IPR051449">
    <property type="entry name" value="ABC-2_transporter_component"/>
</dbReference>
<feature type="transmembrane region" description="Helical" evidence="8">
    <location>
        <begin position="21"/>
        <end position="42"/>
    </location>
</feature>
<comment type="subcellular location">
    <subcellularLocation>
        <location evidence="1">Cell membrane</location>
        <topology evidence="1">Multi-pass membrane protein</topology>
    </subcellularLocation>
</comment>
<evidence type="ECO:0000256" key="2">
    <source>
        <dbReference type="ARBA" id="ARBA00007783"/>
    </source>
</evidence>
<evidence type="ECO:0000256" key="7">
    <source>
        <dbReference type="ARBA" id="ARBA00023136"/>
    </source>
</evidence>
<feature type="transmembrane region" description="Helical" evidence="8">
    <location>
        <begin position="356"/>
        <end position="375"/>
    </location>
</feature>
<keyword evidence="4" id="KW-1003">Cell membrane</keyword>
<comment type="similarity">
    <text evidence="2">Belongs to the ABC-2 integral membrane protein family.</text>
</comment>
<evidence type="ECO:0000313" key="11">
    <source>
        <dbReference type="Proteomes" id="UP001282284"/>
    </source>
</evidence>
<feature type="transmembrane region" description="Helical" evidence="8">
    <location>
        <begin position="234"/>
        <end position="263"/>
    </location>
</feature>
<dbReference type="EMBL" id="JAUBDI010000020">
    <property type="protein sequence ID" value="MDW0114710.1"/>
    <property type="molecule type" value="Genomic_DNA"/>
</dbReference>
<dbReference type="InterPro" id="IPR047817">
    <property type="entry name" value="ABC2_TM_bact-type"/>
</dbReference>
<reference evidence="10 11" key="1">
    <citation type="submission" date="2023-06" db="EMBL/GenBank/DDBJ databases">
        <title>Sporosarcina sp. nov., isolated from Korean traditional fermented seafood 'Jeotgal'.</title>
        <authorList>
            <person name="Yang A.I."/>
            <person name="Shin N.-R."/>
        </authorList>
    </citation>
    <scope>NUCLEOTIDE SEQUENCE [LARGE SCALE GENOMIC DNA]</scope>
    <source>
        <strain evidence="10 11">KCTC13119</strain>
    </source>
</reference>
<feature type="domain" description="ABC transmembrane type-2" evidence="9">
    <location>
        <begin position="158"/>
        <end position="381"/>
    </location>
</feature>
<keyword evidence="11" id="KW-1185">Reference proteome</keyword>